<feature type="compositionally biased region" description="Acidic residues" evidence="1">
    <location>
        <begin position="78"/>
        <end position="98"/>
    </location>
</feature>
<feature type="compositionally biased region" description="Polar residues" evidence="1">
    <location>
        <begin position="53"/>
        <end position="67"/>
    </location>
</feature>
<comment type="caution">
    <text evidence="2">The sequence shown here is derived from an EMBL/GenBank/DDBJ whole genome shotgun (WGS) entry which is preliminary data.</text>
</comment>
<evidence type="ECO:0000313" key="5">
    <source>
        <dbReference type="Proteomes" id="UP000663852"/>
    </source>
</evidence>
<dbReference type="EMBL" id="CAJNOJ010000018">
    <property type="protein sequence ID" value="CAF0829981.1"/>
    <property type="molecule type" value="Genomic_DNA"/>
</dbReference>
<keyword evidence="4" id="KW-1185">Reference proteome</keyword>
<proteinExistence type="predicted"/>
<protein>
    <submittedName>
        <fullName evidence="2">Uncharacterized protein</fullName>
    </submittedName>
</protein>
<evidence type="ECO:0000256" key="1">
    <source>
        <dbReference type="SAM" id="MobiDB-lite"/>
    </source>
</evidence>
<sequence length="142" mass="16836">MPTFSVRQRRTENPLRERLLVRKFITQLETYYFYQQQQQMQWQYYKEQEAMTSNNAQVNQQNEQISQMDVDRELDEQTEHEDDPSNINDESSEDEDDSVCSIVMSTSDDHTNCDSLDTSDLMKNYALMLEVPTTLTTTKEQI</sequence>
<dbReference type="Proteomes" id="UP000663828">
    <property type="component" value="Unassembled WGS sequence"/>
</dbReference>
<dbReference type="EMBL" id="CAJNOR010001793">
    <property type="protein sequence ID" value="CAF1200201.1"/>
    <property type="molecule type" value="Genomic_DNA"/>
</dbReference>
<reference evidence="2" key="1">
    <citation type="submission" date="2021-02" db="EMBL/GenBank/DDBJ databases">
        <authorList>
            <person name="Nowell W R."/>
        </authorList>
    </citation>
    <scope>NUCLEOTIDE SEQUENCE</scope>
</reference>
<gene>
    <name evidence="2" type="ORF">EDS130_LOCUS6286</name>
    <name evidence="3" type="ORF">XAT740_LOCUS23631</name>
</gene>
<name>A0A813UYV7_ADIRI</name>
<dbReference type="OrthoDB" id="10018368at2759"/>
<evidence type="ECO:0000313" key="4">
    <source>
        <dbReference type="Proteomes" id="UP000663828"/>
    </source>
</evidence>
<dbReference type="Proteomes" id="UP000663852">
    <property type="component" value="Unassembled WGS sequence"/>
</dbReference>
<evidence type="ECO:0000313" key="3">
    <source>
        <dbReference type="EMBL" id="CAF1200201.1"/>
    </source>
</evidence>
<feature type="region of interest" description="Disordered" evidence="1">
    <location>
        <begin position="53"/>
        <end position="114"/>
    </location>
</feature>
<dbReference type="AlphaFoldDB" id="A0A813UYV7"/>
<accession>A0A813UYV7</accession>
<evidence type="ECO:0000313" key="2">
    <source>
        <dbReference type="EMBL" id="CAF0829981.1"/>
    </source>
</evidence>
<organism evidence="2 5">
    <name type="scientific">Adineta ricciae</name>
    <name type="common">Rotifer</name>
    <dbReference type="NCBI Taxonomy" id="249248"/>
    <lineage>
        <taxon>Eukaryota</taxon>
        <taxon>Metazoa</taxon>
        <taxon>Spiralia</taxon>
        <taxon>Gnathifera</taxon>
        <taxon>Rotifera</taxon>
        <taxon>Eurotatoria</taxon>
        <taxon>Bdelloidea</taxon>
        <taxon>Adinetida</taxon>
        <taxon>Adinetidae</taxon>
        <taxon>Adineta</taxon>
    </lineage>
</organism>